<accession>A0A2S6MYZ1</accession>
<dbReference type="RefSeq" id="WP_146101993.1">
    <property type="nucleotide sequence ID" value="NZ_NHRY01000257.1"/>
</dbReference>
<name>A0A2S6MYZ1_RHOGL</name>
<comment type="caution">
    <text evidence="2">The sequence shown here is derived from an EMBL/GenBank/DDBJ whole genome shotgun (WGS) entry which is preliminary data.</text>
</comment>
<evidence type="ECO:0000313" key="2">
    <source>
        <dbReference type="EMBL" id="PPQ27572.1"/>
    </source>
</evidence>
<organism evidence="2 3">
    <name type="scientific">Rhodopila globiformis</name>
    <name type="common">Rhodopseudomonas globiformis</name>
    <dbReference type="NCBI Taxonomy" id="1071"/>
    <lineage>
        <taxon>Bacteria</taxon>
        <taxon>Pseudomonadati</taxon>
        <taxon>Pseudomonadota</taxon>
        <taxon>Alphaproteobacteria</taxon>
        <taxon>Acetobacterales</taxon>
        <taxon>Acetobacteraceae</taxon>
        <taxon>Rhodopila</taxon>
    </lineage>
</organism>
<protein>
    <submittedName>
        <fullName evidence="2">Uncharacterized protein</fullName>
    </submittedName>
</protein>
<evidence type="ECO:0000313" key="3">
    <source>
        <dbReference type="Proteomes" id="UP000239724"/>
    </source>
</evidence>
<dbReference type="PROSITE" id="PS51257">
    <property type="entry name" value="PROKAR_LIPOPROTEIN"/>
    <property type="match status" value="1"/>
</dbReference>
<dbReference type="AlphaFoldDB" id="A0A2S6MYZ1"/>
<sequence length="128" mass="14493">MDAEQRRPHRHMVNWQRPGSQTGGIGACGQMSRAVVTMSGKSIAVLYAKYPSERVGPAFAAKYGERRPAVQCVIRRQEQIQHHPRVGDLRLPQEARQIGDDIVPSLVELASRILRRRSNAYHFTKPDH</sequence>
<reference evidence="2 3" key="1">
    <citation type="journal article" date="2018" name="Arch. Microbiol.">
        <title>New insights into the metabolic potential of the phototrophic purple bacterium Rhodopila globiformis DSM 161(T) from its draft genome sequence and evidence for a vanadium-dependent nitrogenase.</title>
        <authorList>
            <person name="Imhoff J.F."/>
            <person name="Rahn T."/>
            <person name="Kunzel S."/>
            <person name="Neulinger S.C."/>
        </authorList>
    </citation>
    <scope>NUCLEOTIDE SEQUENCE [LARGE SCALE GENOMIC DNA]</scope>
    <source>
        <strain evidence="2 3">DSM 161</strain>
    </source>
</reference>
<dbReference type="EMBL" id="NHRY01000257">
    <property type="protein sequence ID" value="PPQ27572.1"/>
    <property type="molecule type" value="Genomic_DNA"/>
</dbReference>
<feature type="region of interest" description="Disordered" evidence="1">
    <location>
        <begin position="1"/>
        <end position="23"/>
    </location>
</feature>
<keyword evidence="3" id="KW-1185">Reference proteome</keyword>
<gene>
    <name evidence="2" type="ORF">CCS01_27025</name>
</gene>
<evidence type="ECO:0000256" key="1">
    <source>
        <dbReference type="SAM" id="MobiDB-lite"/>
    </source>
</evidence>
<dbReference type="Proteomes" id="UP000239724">
    <property type="component" value="Unassembled WGS sequence"/>
</dbReference>
<proteinExistence type="predicted"/>